<gene>
    <name evidence="1" type="ORF">CTDIVETGP_2492</name>
</gene>
<dbReference type="Gene3D" id="1.10.10.1190">
    <property type="entry name" value="Antirestriction protein ArdA, domain 3"/>
    <property type="match status" value="1"/>
</dbReference>
<protein>
    <submittedName>
        <fullName evidence="1">Antirestriction protein</fullName>
    </submittedName>
</protein>
<dbReference type="RefSeq" id="WP_017895459.1">
    <property type="nucleotide sequence ID" value="NZ_CBXI010000043.1"/>
</dbReference>
<proteinExistence type="predicted"/>
<dbReference type="Proteomes" id="UP000019482">
    <property type="component" value="Unassembled WGS sequence"/>
</dbReference>
<sequence>MEMQVYIANLGKYNEGELVGAWFTPPIDIEDMKEKIGLNNEYEEYAIHDYELPFDIDEYTPIEEINRLCALAEELEGTPIEFEMREIQTNFFSSFEEMAEHVDDIIYYPDCDDMEDVARYVIEETGTFGEIPVSLQDYIDYESYGRDLELNGNFLVTAHGVFEYIG</sequence>
<dbReference type="OrthoDB" id="944647at2"/>
<comment type="caution">
    <text evidence="1">The sequence shown here is derived from an EMBL/GenBank/DDBJ whole genome shotgun (WGS) entry which is preliminary data.</text>
</comment>
<dbReference type="Gene3D" id="3.10.20.480">
    <property type="entry name" value="Antirestriction protein ArdA, domain 1"/>
    <property type="match status" value="1"/>
</dbReference>
<dbReference type="GeneID" id="29418381"/>
<name>W6NKL2_CLOTY</name>
<dbReference type="InterPro" id="IPR041895">
    <property type="entry name" value="ArdA_dom1"/>
</dbReference>
<reference evidence="1 2" key="1">
    <citation type="journal article" date="2015" name="Genome Announc.">
        <title>Draft Genome Sequence of Clostridium tyrobutyricum Strain DIVETGP, Isolated from Cow's Milk for Grana Padano Production.</title>
        <authorList>
            <person name="Soggiu A."/>
            <person name="Piras C."/>
            <person name="Gaiarsa S."/>
            <person name="Sassera D."/>
            <person name="Roncada P."/>
            <person name="Bendixen E."/>
            <person name="Brasca M."/>
            <person name="Bonizzi L."/>
        </authorList>
    </citation>
    <scope>NUCLEOTIDE SEQUENCE [LARGE SCALE GENOMIC DNA]</scope>
    <source>
        <strain evidence="1 2">DIVETGP</strain>
    </source>
</reference>
<dbReference type="InterPro" id="IPR041893">
    <property type="entry name" value="ArdA_dom3"/>
</dbReference>
<accession>W6NKL2</accession>
<organism evidence="1 2">
    <name type="scientific">Clostridium tyrobutyricum DIVETGP</name>
    <dbReference type="NCBI Taxonomy" id="1408889"/>
    <lineage>
        <taxon>Bacteria</taxon>
        <taxon>Bacillati</taxon>
        <taxon>Bacillota</taxon>
        <taxon>Clostridia</taxon>
        <taxon>Eubacteriales</taxon>
        <taxon>Clostridiaceae</taxon>
        <taxon>Clostridium</taxon>
    </lineage>
</organism>
<keyword evidence="2" id="KW-1185">Reference proteome</keyword>
<dbReference type="AlphaFoldDB" id="W6NKL2"/>
<dbReference type="InterPro" id="IPR009899">
    <property type="entry name" value="ArdA"/>
</dbReference>
<evidence type="ECO:0000313" key="1">
    <source>
        <dbReference type="EMBL" id="CDL92422.1"/>
    </source>
</evidence>
<dbReference type="Pfam" id="PF07275">
    <property type="entry name" value="ArdA"/>
    <property type="match status" value="1"/>
</dbReference>
<dbReference type="EMBL" id="CBXI010000043">
    <property type="protein sequence ID" value="CDL92422.1"/>
    <property type="molecule type" value="Genomic_DNA"/>
</dbReference>
<evidence type="ECO:0000313" key="2">
    <source>
        <dbReference type="Proteomes" id="UP000019482"/>
    </source>
</evidence>